<protein>
    <submittedName>
        <fullName evidence="1">Uncharacterized protein</fullName>
    </submittedName>
</protein>
<evidence type="ECO:0000313" key="2">
    <source>
        <dbReference type="Proteomes" id="UP000887013"/>
    </source>
</evidence>
<dbReference type="Proteomes" id="UP000887013">
    <property type="component" value="Unassembled WGS sequence"/>
</dbReference>
<sequence>MQKNTAFKKKRCSLCAFFSRSGSCSVQWSEKYQEVNDICKRQLIGRGYKIAFEAYKRQYKKCFHLMAPKARMRWKVEAFHSNVGKSFGGNNNHSRIMSGK</sequence>
<organism evidence="1 2">
    <name type="scientific">Nephila pilipes</name>
    <name type="common">Giant wood spider</name>
    <name type="synonym">Nephila maculata</name>
    <dbReference type="NCBI Taxonomy" id="299642"/>
    <lineage>
        <taxon>Eukaryota</taxon>
        <taxon>Metazoa</taxon>
        <taxon>Ecdysozoa</taxon>
        <taxon>Arthropoda</taxon>
        <taxon>Chelicerata</taxon>
        <taxon>Arachnida</taxon>
        <taxon>Araneae</taxon>
        <taxon>Araneomorphae</taxon>
        <taxon>Entelegynae</taxon>
        <taxon>Araneoidea</taxon>
        <taxon>Nephilidae</taxon>
        <taxon>Nephila</taxon>
    </lineage>
</organism>
<accession>A0A8X6IKI3</accession>
<comment type="caution">
    <text evidence="1">The sequence shown here is derived from an EMBL/GenBank/DDBJ whole genome shotgun (WGS) entry which is preliminary data.</text>
</comment>
<proteinExistence type="predicted"/>
<gene>
    <name evidence="1" type="ORF">NPIL_240211</name>
</gene>
<dbReference type="AlphaFoldDB" id="A0A8X6IKI3"/>
<reference evidence="1" key="1">
    <citation type="submission" date="2020-08" db="EMBL/GenBank/DDBJ databases">
        <title>Multicomponent nature underlies the extraordinary mechanical properties of spider dragline silk.</title>
        <authorList>
            <person name="Kono N."/>
            <person name="Nakamura H."/>
            <person name="Mori M."/>
            <person name="Yoshida Y."/>
            <person name="Ohtoshi R."/>
            <person name="Malay A.D."/>
            <person name="Moran D.A.P."/>
            <person name="Tomita M."/>
            <person name="Numata K."/>
            <person name="Arakawa K."/>
        </authorList>
    </citation>
    <scope>NUCLEOTIDE SEQUENCE</scope>
</reference>
<name>A0A8X6IKI3_NEPPI</name>
<keyword evidence="2" id="KW-1185">Reference proteome</keyword>
<evidence type="ECO:0000313" key="1">
    <source>
        <dbReference type="EMBL" id="GFS48999.1"/>
    </source>
</evidence>
<dbReference type="EMBL" id="BMAW01091307">
    <property type="protein sequence ID" value="GFS48999.1"/>
    <property type="molecule type" value="Genomic_DNA"/>
</dbReference>